<feature type="domain" description="Mop" evidence="11">
    <location>
        <begin position="292"/>
        <end position="358"/>
    </location>
</feature>
<evidence type="ECO:0000313" key="13">
    <source>
        <dbReference type="Proteomes" id="UP000501534"/>
    </source>
</evidence>
<dbReference type="GO" id="GO:0016020">
    <property type="term" value="C:membrane"/>
    <property type="evidence" value="ECO:0007669"/>
    <property type="project" value="InterPro"/>
</dbReference>
<dbReference type="Gene3D" id="2.40.50.100">
    <property type="match status" value="1"/>
</dbReference>
<dbReference type="KEGG" id="uru:DSM104443_00330"/>
<dbReference type="InterPro" id="IPR004606">
    <property type="entry name" value="Mop_domain"/>
</dbReference>
<dbReference type="PANTHER" id="PTHR43514">
    <property type="entry name" value="ABC TRANSPORTER I FAMILY MEMBER 10"/>
    <property type="match status" value="1"/>
</dbReference>
<dbReference type="PANTHER" id="PTHR43514:SF4">
    <property type="entry name" value="ABC TRANSPORTER I FAMILY MEMBER 10"/>
    <property type="match status" value="1"/>
</dbReference>
<dbReference type="GO" id="GO:0015098">
    <property type="term" value="F:molybdate ion transmembrane transporter activity"/>
    <property type="evidence" value="ECO:0007669"/>
    <property type="project" value="InterPro"/>
</dbReference>
<dbReference type="InterPro" id="IPR050334">
    <property type="entry name" value="Molybdenum_import_ModC"/>
</dbReference>
<dbReference type="SMART" id="SM00382">
    <property type="entry name" value="AAA"/>
    <property type="match status" value="1"/>
</dbReference>
<evidence type="ECO:0000256" key="9">
    <source>
        <dbReference type="PROSITE-ProRule" id="PRU01213"/>
    </source>
</evidence>
<proteinExistence type="predicted"/>
<evidence type="ECO:0000256" key="4">
    <source>
        <dbReference type="ARBA" id="ARBA00022519"/>
    </source>
</evidence>
<protein>
    <submittedName>
        <fullName evidence="12">Sulfate/thiosulfate import ATP-binding protein CysA</fullName>
    </submittedName>
</protein>
<keyword evidence="5" id="KW-0547">Nucleotide-binding</keyword>
<dbReference type="InterPro" id="IPR027417">
    <property type="entry name" value="P-loop_NTPase"/>
</dbReference>
<dbReference type="Gene3D" id="3.40.50.300">
    <property type="entry name" value="P-loop containing nucleotide triphosphate hydrolases"/>
    <property type="match status" value="1"/>
</dbReference>
<dbReference type="GO" id="GO:0016887">
    <property type="term" value="F:ATP hydrolysis activity"/>
    <property type="evidence" value="ECO:0007669"/>
    <property type="project" value="InterPro"/>
</dbReference>
<dbReference type="EMBL" id="CP053069">
    <property type="protein sequence ID" value="QJR09292.1"/>
    <property type="molecule type" value="Genomic_DNA"/>
</dbReference>
<dbReference type="InterPro" id="IPR008995">
    <property type="entry name" value="Mo/tungstate-bd_C_term_dom"/>
</dbReference>
<organism evidence="12 13">
    <name type="scientific">Usitatibacter rugosus</name>
    <dbReference type="NCBI Taxonomy" id="2732067"/>
    <lineage>
        <taxon>Bacteria</taxon>
        <taxon>Pseudomonadati</taxon>
        <taxon>Pseudomonadota</taxon>
        <taxon>Betaproteobacteria</taxon>
        <taxon>Nitrosomonadales</taxon>
        <taxon>Usitatibacteraceae</taxon>
        <taxon>Usitatibacter</taxon>
    </lineage>
</organism>
<keyword evidence="13" id="KW-1185">Reference proteome</keyword>
<sequence>MVEVDVAIDREDFHLEAAFAADAPIVALFGRSGSGKSTLVNAIAGLVKPARGRICVAGRVLFDSQRGIDLAPESRRVGYVFQEGLLFPHLSVRANLDYGERLTLVTERFVDRARVTALLGLEALQERRPNTLSGGEKQRVAIGRALLASPHVLLMDEPLASLDAPRKAEILAYVELLRDELRLPIVYVSHALEEVTRLADHLVVMSEGRVVTSGPAAEVLGRKDLSPHLGRFEAGSVIESRVASLDESYGLTTLVFDGGQLIVPNLDALPGEPVRARIRARDVSIALRRPEGVSVQNILPAVVETIGDEFGAIVDVQLRIGRETLTARVTRKAVQELGLAPGLAVFAMVKAVSIDRRSVGFA</sequence>
<keyword evidence="8" id="KW-0472">Membrane</keyword>
<gene>
    <name evidence="12" type="primary">cysA_1</name>
    <name evidence="12" type="ORF">DSM104443_00330</name>
</gene>
<reference evidence="12 13" key="1">
    <citation type="submission" date="2020-04" db="EMBL/GenBank/DDBJ databases">
        <title>Usitatibacter rugosus gen. nov., sp. nov. and Usitatibacter palustris sp. nov., novel members of Usitatibacteraceae fam. nov. within the order Nitrosomonadales isolated from soil.</title>
        <authorList>
            <person name="Huber K.J."/>
            <person name="Neumann-Schaal M."/>
            <person name="Geppert A."/>
            <person name="Luckner M."/>
            <person name="Wanner G."/>
            <person name="Overmann J."/>
        </authorList>
    </citation>
    <scope>NUCLEOTIDE SEQUENCE [LARGE SCALE GENOMIC DNA]</scope>
    <source>
        <strain evidence="12 13">0125_3</strain>
    </source>
</reference>
<evidence type="ECO:0000256" key="1">
    <source>
        <dbReference type="ARBA" id="ARBA00022448"/>
    </source>
</evidence>
<keyword evidence="1" id="KW-0813">Transport</keyword>
<dbReference type="RefSeq" id="WP_171088994.1">
    <property type="nucleotide sequence ID" value="NZ_CP053069.1"/>
</dbReference>
<evidence type="ECO:0000256" key="8">
    <source>
        <dbReference type="ARBA" id="ARBA00023136"/>
    </source>
</evidence>
<evidence type="ECO:0000256" key="7">
    <source>
        <dbReference type="ARBA" id="ARBA00022967"/>
    </source>
</evidence>
<dbReference type="SUPFAM" id="SSF52540">
    <property type="entry name" value="P-loop containing nucleoside triphosphate hydrolases"/>
    <property type="match status" value="1"/>
</dbReference>
<keyword evidence="4" id="KW-0997">Cell inner membrane</keyword>
<dbReference type="Proteomes" id="UP000501534">
    <property type="component" value="Chromosome"/>
</dbReference>
<dbReference type="Pfam" id="PF00005">
    <property type="entry name" value="ABC_tran"/>
    <property type="match status" value="1"/>
</dbReference>
<keyword evidence="6 12" id="KW-0067">ATP-binding</keyword>
<dbReference type="AlphaFoldDB" id="A0A6M4GQ48"/>
<dbReference type="Pfam" id="PF03459">
    <property type="entry name" value="TOBE"/>
    <property type="match status" value="1"/>
</dbReference>
<dbReference type="GO" id="GO:0005524">
    <property type="term" value="F:ATP binding"/>
    <property type="evidence" value="ECO:0007669"/>
    <property type="project" value="UniProtKB-KW"/>
</dbReference>
<keyword evidence="7" id="KW-1278">Translocase</keyword>
<feature type="domain" description="ABC transporter" evidence="10">
    <location>
        <begin position="1"/>
        <end position="232"/>
    </location>
</feature>
<dbReference type="InterPro" id="IPR005116">
    <property type="entry name" value="Transp-assoc_OB_typ1"/>
</dbReference>
<dbReference type="SUPFAM" id="SSF50331">
    <property type="entry name" value="MOP-like"/>
    <property type="match status" value="1"/>
</dbReference>
<evidence type="ECO:0000313" key="12">
    <source>
        <dbReference type="EMBL" id="QJR09292.1"/>
    </source>
</evidence>
<evidence type="ECO:0000256" key="6">
    <source>
        <dbReference type="ARBA" id="ARBA00022840"/>
    </source>
</evidence>
<evidence type="ECO:0000259" key="11">
    <source>
        <dbReference type="PROSITE" id="PS51866"/>
    </source>
</evidence>
<dbReference type="PROSITE" id="PS51866">
    <property type="entry name" value="MOP"/>
    <property type="match status" value="1"/>
</dbReference>
<dbReference type="GO" id="GO:0140359">
    <property type="term" value="F:ABC-type transporter activity"/>
    <property type="evidence" value="ECO:0007669"/>
    <property type="project" value="InterPro"/>
</dbReference>
<dbReference type="InterPro" id="IPR003439">
    <property type="entry name" value="ABC_transporter-like_ATP-bd"/>
</dbReference>
<evidence type="ECO:0000256" key="3">
    <source>
        <dbReference type="ARBA" id="ARBA00022505"/>
    </source>
</evidence>
<name>A0A6M4GQ48_9PROT</name>
<keyword evidence="2" id="KW-1003">Cell membrane</keyword>
<evidence type="ECO:0000259" key="10">
    <source>
        <dbReference type="PROSITE" id="PS50893"/>
    </source>
</evidence>
<evidence type="ECO:0000256" key="5">
    <source>
        <dbReference type="ARBA" id="ARBA00022741"/>
    </source>
</evidence>
<dbReference type="InterPro" id="IPR011868">
    <property type="entry name" value="ModC_ABC_ATP-bd"/>
</dbReference>
<dbReference type="PROSITE" id="PS00211">
    <property type="entry name" value="ABC_TRANSPORTER_1"/>
    <property type="match status" value="1"/>
</dbReference>
<dbReference type="NCBIfam" id="TIGR02142">
    <property type="entry name" value="modC_ABC"/>
    <property type="match status" value="1"/>
</dbReference>
<dbReference type="InterPro" id="IPR017871">
    <property type="entry name" value="ABC_transporter-like_CS"/>
</dbReference>
<accession>A0A6M4GQ48</accession>
<dbReference type="PROSITE" id="PS50893">
    <property type="entry name" value="ABC_TRANSPORTER_2"/>
    <property type="match status" value="1"/>
</dbReference>
<keyword evidence="3 9" id="KW-0500">Molybdenum</keyword>
<evidence type="ECO:0000256" key="2">
    <source>
        <dbReference type="ARBA" id="ARBA00022475"/>
    </source>
</evidence>
<dbReference type="InterPro" id="IPR003593">
    <property type="entry name" value="AAA+_ATPase"/>
</dbReference>